<proteinExistence type="predicted"/>
<organism evidence="3 4">
    <name type="scientific">Candidatus Entotheonella gemina</name>
    <dbReference type="NCBI Taxonomy" id="1429439"/>
    <lineage>
        <taxon>Bacteria</taxon>
        <taxon>Pseudomonadati</taxon>
        <taxon>Nitrospinota/Tectimicrobiota group</taxon>
        <taxon>Candidatus Tectimicrobiota</taxon>
        <taxon>Candidatus Entotheonellia</taxon>
        <taxon>Candidatus Entotheonellales</taxon>
        <taxon>Candidatus Entotheonellaceae</taxon>
        <taxon>Candidatus Entotheonella</taxon>
    </lineage>
</organism>
<evidence type="ECO:0000313" key="3">
    <source>
        <dbReference type="EMBL" id="ETX05709.1"/>
    </source>
</evidence>
<accession>W4M5T4</accession>
<dbReference type="Pfam" id="PF00549">
    <property type="entry name" value="Ligase_CoA"/>
    <property type="match status" value="1"/>
</dbReference>
<keyword evidence="4" id="KW-1185">Reference proteome</keyword>
<name>W4M5T4_9BACT</name>
<feature type="domain" description="ATP-citrate synthase/succinyl-CoA ligase C-terminal" evidence="1">
    <location>
        <begin position="354"/>
        <end position="514"/>
    </location>
</feature>
<dbReference type="InterPro" id="IPR005811">
    <property type="entry name" value="SUCC_ACL_C"/>
</dbReference>
<dbReference type="Gene3D" id="3.40.50.261">
    <property type="entry name" value="Succinyl-CoA synthetase domains"/>
    <property type="match status" value="2"/>
</dbReference>
<dbReference type="EMBL" id="AZHX01000886">
    <property type="protein sequence ID" value="ETX05709.1"/>
    <property type="molecule type" value="Genomic_DNA"/>
</dbReference>
<dbReference type="AlphaFoldDB" id="W4M5T4"/>
<gene>
    <name evidence="3" type="ORF">ETSY2_21360</name>
</gene>
<dbReference type="PATRIC" id="fig|1429439.4.peg.3628"/>
<dbReference type="GO" id="GO:0004775">
    <property type="term" value="F:succinate-CoA ligase (ADP-forming) activity"/>
    <property type="evidence" value="ECO:0007669"/>
    <property type="project" value="TreeGrafter"/>
</dbReference>
<dbReference type="InterPro" id="IPR016102">
    <property type="entry name" value="Succinyl-CoA_synth-like"/>
</dbReference>
<protein>
    <recommendedName>
        <fullName evidence="5">FdrA family protein</fullName>
    </recommendedName>
</protein>
<comment type="caution">
    <text evidence="3">The sequence shown here is derived from an EMBL/GenBank/DDBJ whole genome shotgun (WGS) entry which is preliminary data.</text>
</comment>
<dbReference type="GO" id="GO:0006099">
    <property type="term" value="P:tricarboxylic acid cycle"/>
    <property type="evidence" value="ECO:0007669"/>
    <property type="project" value="TreeGrafter"/>
</dbReference>
<dbReference type="HOGENOM" id="CLU_026233_1_0_7"/>
<dbReference type="SUPFAM" id="SSF52210">
    <property type="entry name" value="Succinyl-CoA synthetase domains"/>
    <property type="match status" value="2"/>
</dbReference>
<evidence type="ECO:0008006" key="5">
    <source>
        <dbReference type="Google" id="ProtNLM"/>
    </source>
</evidence>
<dbReference type="PANTHER" id="PTHR11117:SF24">
    <property type="entry name" value="PROTEIN FDRA"/>
    <property type="match status" value="1"/>
</dbReference>
<dbReference type="Pfam" id="PF02629">
    <property type="entry name" value="CoA_binding"/>
    <property type="match status" value="1"/>
</dbReference>
<dbReference type="GO" id="GO:0005829">
    <property type="term" value="C:cytosol"/>
    <property type="evidence" value="ECO:0007669"/>
    <property type="project" value="TreeGrafter"/>
</dbReference>
<dbReference type="Proteomes" id="UP000019140">
    <property type="component" value="Unassembled WGS sequence"/>
</dbReference>
<dbReference type="GO" id="GO:0004776">
    <property type="term" value="F:succinate-CoA ligase (GDP-forming) activity"/>
    <property type="evidence" value="ECO:0007669"/>
    <property type="project" value="TreeGrafter"/>
</dbReference>
<dbReference type="GO" id="GO:0009361">
    <property type="term" value="C:succinate-CoA ligase complex (ADP-forming)"/>
    <property type="evidence" value="ECO:0007669"/>
    <property type="project" value="TreeGrafter"/>
</dbReference>
<evidence type="ECO:0000259" key="1">
    <source>
        <dbReference type="Pfam" id="PF00549"/>
    </source>
</evidence>
<sequence>MSIKKHKLLANTYRDSVALMQLSAGISNRPGIEQAFAMMATPANMELLVEAGLIIAPIKAGPSDLLLALSGETETAIDEAIDAFETALDDTGANQSESTDAGAMAPRSIEMALGDMPQASLALISCPGEYAAAEARKALQLGLDVMLFSDHIALEDEVELKAYADAHNRLVMGPDCGTAIIDGIPLGFANVVNPGNIGIVAASGTGLQQVSCLIDSWGGGISQAIGTGGRDLNSKVGGRTMIRAIEQLSHDADTKVIVLVSKPPAPEVAAAVSEKARRAGKPVIINFLGADMSTLGGGNIVAAETLEQAAHTAFHIAQSGARSPDAPRPFPVSQRDIDRLVAGLASSQKYVRGLYSGGTFSYEAMLLLGQVIGPVHSSTPVNKDYRLNDIWTSTGNTVVDLGDDRFTRGRPHPMIDQRLRNDRMEQEAADPETAVILLDVVLGYGSHLNPMEEIGPAIAKAKAIAKNQGSNPIFVSFVCGTDKDPQNKTQQEMALKASGVIVVDNNTQAVRLAAEIIRQVQP</sequence>
<dbReference type="PANTHER" id="PTHR11117">
    <property type="entry name" value="SUCCINYL-COA LIGASE SUBUNIT ALPHA"/>
    <property type="match status" value="1"/>
</dbReference>
<dbReference type="NCBIfam" id="NF004760">
    <property type="entry name" value="PRK06091.1"/>
    <property type="match status" value="1"/>
</dbReference>
<dbReference type="InterPro" id="IPR003781">
    <property type="entry name" value="CoA-bd"/>
</dbReference>
<evidence type="ECO:0000313" key="4">
    <source>
        <dbReference type="Proteomes" id="UP000019140"/>
    </source>
</evidence>
<dbReference type="Gene3D" id="3.40.50.720">
    <property type="entry name" value="NAD(P)-binding Rossmann-like Domain"/>
    <property type="match status" value="1"/>
</dbReference>
<reference evidence="3 4" key="1">
    <citation type="journal article" date="2014" name="Nature">
        <title>An environmental bacterial taxon with a large and distinct metabolic repertoire.</title>
        <authorList>
            <person name="Wilson M.C."/>
            <person name="Mori T."/>
            <person name="Ruckert C."/>
            <person name="Uria A.R."/>
            <person name="Helf M.J."/>
            <person name="Takada K."/>
            <person name="Gernert C."/>
            <person name="Steffens U.A."/>
            <person name="Heycke N."/>
            <person name="Schmitt S."/>
            <person name="Rinke C."/>
            <person name="Helfrich E.J."/>
            <person name="Brachmann A.O."/>
            <person name="Gurgui C."/>
            <person name="Wakimoto T."/>
            <person name="Kracht M."/>
            <person name="Crusemann M."/>
            <person name="Hentschel U."/>
            <person name="Abe I."/>
            <person name="Matsunaga S."/>
            <person name="Kalinowski J."/>
            <person name="Takeyama H."/>
            <person name="Piel J."/>
        </authorList>
    </citation>
    <scope>NUCLEOTIDE SEQUENCE [LARGE SCALE GENOMIC DNA]</scope>
    <source>
        <strain evidence="4">TSY2</strain>
    </source>
</reference>
<feature type="domain" description="CoA-binding" evidence="2">
    <location>
        <begin position="194"/>
        <end position="287"/>
    </location>
</feature>
<evidence type="ECO:0000259" key="2">
    <source>
        <dbReference type="Pfam" id="PF02629"/>
    </source>
</evidence>